<organism evidence="1 2">
    <name type="scientific">Melastoma candidum</name>
    <dbReference type="NCBI Taxonomy" id="119954"/>
    <lineage>
        <taxon>Eukaryota</taxon>
        <taxon>Viridiplantae</taxon>
        <taxon>Streptophyta</taxon>
        <taxon>Embryophyta</taxon>
        <taxon>Tracheophyta</taxon>
        <taxon>Spermatophyta</taxon>
        <taxon>Magnoliopsida</taxon>
        <taxon>eudicotyledons</taxon>
        <taxon>Gunneridae</taxon>
        <taxon>Pentapetalae</taxon>
        <taxon>rosids</taxon>
        <taxon>malvids</taxon>
        <taxon>Myrtales</taxon>
        <taxon>Melastomataceae</taxon>
        <taxon>Melastomatoideae</taxon>
        <taxon>Melastomateae</taxon>
        <taxon>Melastoma</taxon>
    </lineage>
</organism>
<evidence type="ECO:0000313" key="1">
    <source>
        <dbReference type="EMBL" id="KAI4302454.1"/>
    </source>
</evidence>
<protein>
    <submittedName>
        <fullName evidence="1">Uncharacterized protein</fullName>
    </submittedName>
</protein>
<sequence length="141" mass="15847">MLHNGSHFPFILPQLTSKPPPYKHPYSDTRMDLPCRCCHRLRLFPAVLYLIIFHAVLMSSSRVLPRSPFTASVGDSGPTVEEESWAADLQFQPGLVREGIMLNSDHGRTQAWSTRPILLNFLPRGMFSPSGPSKRSDSLND</sequence>
<name>A0ACB9KYU8_9MYRT</name>
<dbReference type="Proteomes" id="UP001057402">
    <property type="component" value="Chromosome 12"/>
</dbReference>
<proteinExistence type="predicted"/>
<accession>A0ACB9KYU8</accession>
<comment type="caution">
    <text evidence="1">The sequence shown here is derived from an EMBL/GenBank/DDBJ whole genome shotgun (WGS) entry which is preliminary data.</text>
</comment>
<keyword evidence="2" id="KW-1185">Reference proteome</keyword>
<evidence type="ECO:0000313" key="2">
    <source>
        <dbReference type="Proteomes" id="UP001057402"/>
    </source>
</evidence>
<dbReference type="EMBL" id="CM042891">
    <property type="protein sequence ID" value="KAI4302454.1"/>
    <property type="molecule type" value="Genomic_DNA"/>
</dbReference>
<reference evidence="2" key="1">
    <citation type="journal article" date="2023" name="Front. Plant Sci.">
        <title>Chromosomal-level genome assembly of Melastoma candidum provides insights into trichome evolution.</title>
        <authorList>
            <person name="Zhong Y."/>
            <person name="Wu W."/>
            <person name="Sun C."/>
            <person name="Zou P."/>
            <person name="Liu Y."/>
            <person name="Dai S."/>
            <person name="Zhou R."/>
        </authorList>
    </citation>
    <scope>NUCLEOTIDE SEQUENCE [LARGE SCALE GENOMIC DNA]</scope>
</reference>
<gene>
    <name evidence="1" type="ORF">MLD38_038196</name>
</gene>